<comment type="function">
    <text evidence="1">Catalyzes the phosphorylation of riboflavin to FMN followed by the adenylation of FMN to FAD.</text>
</comment>
<dbReference type="FunFam" id="2.40.30.30:FF:000003">
    <property type="entry name" value="Riboflavin biosynthesis protein"/>
    <property type="match status" value="1"/>
</dbReference>
<dbReference type="GO" id="GO:0009398">
    <property type="term" value="P:FMN biosynthetic process"/>
    <property type="evidence" value="ECO:0007669"/>
    <property type="project" value="UniProtKB-UniRule"/>
</dbReference>
<keyword evidence="12" id="KW-0511">Multifunctional enzyme</keyword>
<dbReference type="GO" id="GO:0003919">
    <property type="term" value="F:FMN adenylyltransferase activity"/>
    <property type="evidence" value="ECO:0007669"/>
    <property type="project" value="UniProtKB-UniRule"/>
</dbReference>
<evidence type="ECO:0000256" key="5">
    <source>
        <dbReference type="ARBA" id="ARBA00022643"/>
    </source>
</evidence>
<reference evidence="17 18" key="1">
    <citation type="submission" date="2019-12" db="EMBL/GenBank/DDBJ databases">
        <title>Paenibacillus sp. nov., an endophytic bacterium isolated from the stem of Dendrobium.</title>
        <authorList>
            <person name="Zhao R."/>
        </authorList>
    </citation>
    <scope>NUCLEOTIDE SEQUENCE [LARGE SCALE GENOMIC DNA]</scope>
    <source>
        <strain evidence="17 18">HJL G12</strain>
    </source>
</reference>
<keyword evidence="10 15" id="KW-0274">FAD</keyword>
<evidence type="ECO:0000256" key="4">
    <source>
        <dbReference type="ARBA" id="ARBA00022630"/>
    </source>
</evidence>
<keyword evidence="9 15" id="KW-0418">Kinase</keyword>
<evidence type="ECO:0000256" key="15">
    <source>
        <dbReference type="PIRNR" id="PIRNR004491"/>
    </source>
</evidence>
<evidence type="ECO:0000256" key="6">
    <source>
        <dbReference type="ARBA" id="ARBA00022679"/>
    </source>
</evidence>
<evidence type="ECO:0000256" key="10">
    <source>
        <dbReference type="ARBA" id="ARBA00022827"/>
    </source>
</evidence>
<comment type="caution">
    <text evidence="17">The sequence shown here is derived from an EMBL/GenBank/DDBJ whole genome shotgun (WGS) entry which is preliminary data.</text>
</comment>
<evidence type="ECO:0000256" key="12">
    <source>
        <dbReference type="ARBA" id="ARBA00023268"/>
    </source>
</evidence>
<dbReference type="UniPathway" id="UPA00277">
    <property type="reaction ID" value="UER00407"/>
</dbReference>
<dbReference type="UniPathway" id="UPA00276">
    <property type="reaction ID" value="UER00406"/>
</dbReference>
<dbReference type="NCBIfam" id="NF004162">
    <property type="entry name" value="PRK05627.1-5"/>
    <property type="match status" value="1"/>
</dbReference>
<keyword evidence="5 15" id="KW-0288">FMN</keyword>
<dbReference type="EC" id="2.7.1.26" evidence="15"/>
<keyword evidence="4 15" id="KW-0285">Flavoprotein</keyword>
<dbReference type="GO" id="GO:0008531">
    <property type="term" value="F:riboflavin kinase activity"/>
    <property type="evidence" value="ECO:0007669"/>
    <property type="project" value="UniProtKB-UniRule"/>
</dbReference>
<dbReference type="PANTHER" id="PTHR22749:SF6">
    <property type="entry name" value="RIBOFLAVIN KINASE"/>
    <property type="match status" value="1"/>
</dbReference>
<evidence type="ECO:0000256" key="2">
    <source>
        <dbReference type="ARBA" id="ARBA00004726"/>
    </source>
</evidence>
<dbReference type="Pfam" id="PF06574">
    <property type="entry name" value="FAD_syn"/>
    <property type="match status" value="1"/>
</dbReference>
<dbReference type="RefSeq" id="WP_160497000.1">
    <property type="nucleotide sequence ID" value="NZ_WUBI01000001.1"/>
</dbReference>
<dbReference type="PANTHER" id="PTHR22749">
    <property type="entry name" value="RIBOFLAVIN KINASE/FMN ADENYLYLTRANSFERASE"/>
    <property type="match status" value="1"/>
</dbReference>
<evidence type="ECO:0000256" key="7">
    <source>
        <dbReference type="ARBA" id="ARBA00022695"/>
    </source>
</evidence>
<dbReference type="AlphaFoldDB" id="A0A7X3IHM9"/>
<dbReference type="InterPro" id="IPR023465">
    <property type="entry name" value="Riboflavin_kinase_dom_sf"/>
</dbReference>
<dbReference type="Pfam" id="PF01687">
    <property type="entry name" value="Flavokinase"/>
    <property type="match status" value="1"/>
</dbReference>
<dbReference type="SMART" id="SM00904">
    <property type="entry name" value="Flavokinase"/>
    <property type="match status" value="1"/>
</dbReference>
<dbReference type="Gene3D" id="3.40.50.620">
    <property type="entry name" value="HUPs"/>
    <property type="match status" value="1"/>
</dbReference>
<evidence type="ECO:0000259" key="16">
    <source>
        <dbReference type="SMART" id="SM00904"/>
    </source>
</evidence>
<evidence type="ECO:0000313" key="18">
    <source>
        <dbReference type="Proteomes" id="UP000460318"/>
    </source>
</evidence>
<evidence type="ECO:0000313" key="17">
    <source>
        <dbReference type="EMBL" id="MWV43501.1"/>
    </source>
</evidence>
<dbReference type="InterPro" id="IPR002606">
    <property type="entry name" value="Riboflavin_kinase_bac"/>
</dbReference>
<keyword evidence="8 15" id="KW-0547">Nucleotide-binding</keyword>
<evidence type="ECO:0000256" key="11">
    <source>
        <dbReference type="ARBA" id="ARBA00022840"/>
    </source>
</evidence>
<comment type="similarity">
    <text evidence="15">Belongs to the ribF family.</text>
</comment>
<dbReference type="GO" id="GO:0005524">
    <property type="term" value="F:ATP binding"/>
    <property type="evidence" value="ECO:0007669"/>
    <property type="project" value="UniProtKB-UniRule"/>
</dbReference>
<accession>A0A7X3IHM9</accession>
<dbReference type="EC" id="2.7.7.2" evidence="15"/>
<keyword evidence="18" id="KW-1185">Reference proteome</keyword>
<dbReference type="CDD" id="cd02064">
    <property type="entry name" value="FAD_synthetase_N"/>
    <property type="match status" value="1"/>
</dbReference>
<dbReference type="InterPro" id="IPR015864">
    <property type="entry name" value="FAD_synthase"/>
</dbReference>
<comment type="pathway">
    <text evidence="2 15">Cofactor biosynthesis; FAD biosynthesis; FAD from FMN: step 1/1.</text>
</comment>
<evidence type="ECO:0000256" key="14">
    <source>
        <dbReference type="ARBA" id="ARBA00049494"/>
    </source>
</evidence>
<comment type="catalytic activity">
    <reaction evidence="14 15">
        <text>FMN + ATP + H(+) = FAD + diphosphate</text>
        <dbReference type="Rhea" id="RHEA:17237"/>
        <dbReference type="ChEBI" id="CHEBI:15378"/>
        <dbReference type="ChEBI" id="CHEBI:30616"/>
        <dbReference type="ChEBI" id="CHEBI:33019"/>
        <dbReference type="ChEBI" id="CHEBI:57692"/>
        <dbReference type="ChEBI" id="CHEBI:58210"/>
        <dbReference type="EC" id="2.7.7.2"/>
    </reaction>
</comment>
<dbReference type="PIRSF" id="PIRSF004491">
    <property type="entry name" value="FAD_Synth"/>
    <property type="match status" value="1"/>
</dbReference>
<dbReference type="FunFam" id="3.40.50.620:FF:000021">
    <property type="entry name" value="Riboflavin biosynthesis protein"/>
    <property type="match status" value="1"/>
</dbReference>
<evidence type="ECO:0000256" key="1">
    <source>
        <dbReference type="ARBA" id="ARBA00002121"/>
    </source>
</evidence>
<dbReference type="SUPFAM" id="SSF52374">
    <property type="entry name" value="Nucleotidylyl transferase"/>
    <property type="match status" value="1"/>
</dbReference>
<gene>
    <name evidence="17" type="ORF">GRF59_07625</name>
</gene>
<name>A0A7X3IHM9_9BACL</name>
<dbReference type="Gene3D" id="2.40.30.30">
    <property type="entry name" value="Riboflavin kinase-like"/>
    <property type="match status" value="1"/>
</dbReference>
<dbReference type="NCBIfam" id="NF004160">
    <property type="entry name" value="PRK05627.1-3"/>
    <property type="match status" value="1"/>
</dbReference>
<dbReference type="SUPFAM" id="SSF82114">
    <property type="entry name" value="Riboflavin kinase-like"/>
    <property type="match status" value="1"/>
</dbReference>
<dbReference type="NCBIfam" id="TIGR00083">
    <property type="entry name" value="ribF"/>
    <property type="match status" value="1"/>
</dbReference>
<organism evidence="17 18">
    <name type="scientific">Paenibacillus dendrobii</name>
    <dbReference type="NCBI Taxonomy" id="2691084"/>
    <lineage>
        <taxon>Bacteria</taxon>
        <taxon>Bacillati</taxon>
        <taxon>Bacillota</taxon>
        <taxon>Bacilli</taxon>
        <taxon>Bacillales</taxon>
        <taxon>Paenibacillaceae</taxon>
        <taxon>Paenibacillus</taxon>
    </lineage>
</organism>
<comment type="catalytic activity">
    <reaction evidence="13 15">
        <text>riboflavin + ATP = FMN + ADP + H(+)</text>
        <dbReference type="Rhea" id="RHEA:14357"/>
        <dbReference type="ChEBI" id="CHEBI:15378"/>
        <dbReference type="ChEBI" id="CHEBI:30616"/>
        <dbReference type="ChEBI" id="CHEBI:57986"/>
        <dbReference type="ChEBI" id="CHEBI:58210"/>
        <dbReference type="ChEBI" id="CHEBI:456216"/>
        <dbReference type="EC" id="2.7.1.26"/>
    </reaction>
</comment>
<keyword evidence="6 15" id="KW-0808">Transferase</keyword>
<evidence type="ECO:0000256" key="9">
    <source>
        <dbReference type="ARBA" id="ARBA00022777"/>
    </source>
</evidence>
<evidence type="ECO:0000256" key="3">
    <source>
        <dbReference type="ARBA" id="ARBA00005201"/>
    </source>
</evidence>
<dbReference type="GO" id="GO:0009231">
    <property type="term" value="P:riboflavin biosynthetic process"/>
    <property type="evidence" value="ECO:0007669"/>
    <property type="project" value="InterPro"/>
</dbReference>
<dbReference type="Proteomes" id="UP000460318">
    <property type="component" value="Unassembled WGS sequence"/>
</dbReference>
<dbReference type="InterPro" id="IPR014729">
    <property type="entry name" value="Rossmann-like_a/b/a_fold"/>
</dbReference>
<feature type="domain" description="Riboflavin kinase" evidence="16">
    <location>
        <begin position="186"/>
        <end position="312"/>
    </location>
</feature>
<dbReference type="InterPro" id="IPR015865">
    <property type="entry name" value="Riboflavin_kinase_bac/euk"/>
</dbReference>
<dbReference type="GO" id="GO:0006747">
    <property type="term" value="P:FAD biosynthetic process"/>
    <property type="evidence" value="ECO:0007669"/>
    <property type="project" value="UniProtKB-UniRule"/>
</dbReference>
<dbReference type="InterPro" id="IPR023468">
    <property type="entry name" value="Riboflavin_kinase"/>
</dbReference>
<dbReference type="EMBL" id="WUBI01000001">
    <property type="protein sequence ID" value="MWV43501.1"/>
    <property type="molecule type" value="Genomic_DNA"/>
</dbReference>
<evidence type="ECO:0000256" key="8">
    <source>
        <dbReference type="ARBA" id="ARBA00022741"/>
    </source>
</evidence>
<protein>
    <recommendedName>
        <fullName evidence="15">Riboflavin biosynthesis protein</fullName>
    </recommendedName>
    <domain>
        <recommendedName>
            <fullName evidence="15">Riboflavin kinase</fullName>
            <ecNumber evidence="15">2.7.1.26</ecNumber>
        </recommendedName>
        <alternativeName>
            <fullName evidence="15">Flavokinase</fullName>
        </alternativeName>
    </domain>
    <domain>
        <recommendedName>
            <fullName evidence="15">FMN adenylyltransferase</fullName>
            <ecNumber evidence="15">2.7.7.2</ecNumber>
        </recommendedName>
        <alternativeName>
            <fullName evidence="15">FAD pyrophosphorylase</fullName>
        </alternativeName>
        <alternativeName>
            <fullName evidence="15">FAD synthase</fullName>
        </alternativeName>
    </domain>
</protein>
<keyword evidence="11 15" id="KW-0067">ATP-binding</keyword>
<sequence length="315" mass="34520">MKTVHLSYPLSAGIIEENAGPQIAALGQFDGVHQGHASVISSAVRLAKQEGIPSAVMTFHPHPKEAMKKGNYEGNLTPLPEKQELLAGMGVDILYVVDFSDSFSQLSPQAFVDGMLMALEVKTAIVGFDYRFGHKGAGHAEMLRELGNGRMNVEIIPPFEQDGKKVSSSAIRSALHSGELEEANRLLGHPYRLRGEVIDGDKRGRTIGFPTANLRLDDQYVVPAKGVYAVRSLVQGEWLPGVMNLGVKPTFQEGVTAPSFEVHLLDFDRDIYGEQLTVDLVSYIRAERKFPSIQELVAQIQADAETARRILDLSK</sequence>
<keyword evidence="7 15" id="KW-0548">Nucleotidyltransferase</keyword>
<comment type="pathway">
    <text evidence="3 15">Cofactor biosynthesis; FMN biosynthesis; FMN from riboflavin (ATP route): step 1/1.</text>
</comment>
<evidence type="ECO:0000256" key="13">
    <source>
        <dbReference type="ARBA" id="ARBA00047880"/>
    </source>
</evidence>
<proteinExistence type="inferred from homology"/>